<organism evidence="2">
    <name type="scientific">bioreactor metagenome</name>
    <dbReference type="NCBI Taxonomy" id="1076179"/>
    <lineage>
        <taxon>unclassified sequences</taxon>
        <taxon>metagenomes</taxon>
        <taxon>ecological metagenomes</taxon>
    </lineage>
</organism>
<proteinExistence type="predicted"/>
<accession>A0A645G7H5</accession>
<gene>
    <name evidence="2" type="ORF">SDC9_170222</name>
</gene>
<protein>
    <submittedName>
        <fullName evidence="2">Uncharacterized protein</fullName>
    </submittedName>
</protein>
<feature type="region of interest" description="Disordered" evidence="1">
    <location>
        <begin position="1"/>
        <end position="49"/>
    </location>
</feature>
<dbReference type="EMBL" id="VSSQ01071167">
    <property type="protein sequence ID" value="MPN22838.1"/>
    <property type="molecule type" value="Genomic_DNA"/>
</dbReference>
<name>A0A645G7H5_9ZZZZ</name>
<reference evidence="2" key="1">
    <citation type="submission" date="2019-08" db="EMBL/GenBank/DDBJ databases">
        <authorList>
            <person name="Kucharzyk K."/>
            <person name="Murdoch R.W."/>
            <person name="Higgins S."/>
            <person name="Loffler F."/>
        </authorList>
    </citation>
    <scope>NUCLEOTIDE SEQUENCE</scope>
</reference>
<comment type="caution">
    <text evidence="2">The sequence shown here is derived from an EMBL/GenBank/DDBJ whole genome shotgun (WGS) entry which is preliminary data.</text>
</comment>
<sequence>MNPGRIPLREGDPDIGFTDFVGRWHPGHAPGADMRQHPDAGPGQNPDQAVKGEYDGILQQVAELFQNFFHPDSNAFRTIAAAAAADG</sequence>
<evidence type="ECO:0000313" key="2">
    <source>
        <dbReference type="EMBL" id="MPN22838.1"/>
    </source>
</evidence>
<evidence type="ECO:0000256" key="1">
    <source>
        <dbReference type="SAM" id="MobiDB-lite"/>
    </source>
</evidence>
<dbReference type="AlphaFoldDB" id="A0A645G7H5"/>